<protein>
    <submittedName>
        <fullName evidence="5">3-oxoacyl-ACP synthase</fullName>
    </submittedName>
</protein>
<dbReference type="RefSeq" id="WP_262096339.1">
    <property type="nucleotide sequence ID" value="NZ_JAOEGN010000008.1"/>
</dbReference>
<evidence type="ECO:0000313" key="5">
    <source>
        <dbReference type="EMBL" id="MCU0105076.1"/>
    </source>
</evidence>
<dbReference type="EMBL" id="JAOEGN010000008">
    <property type="protein sequence ID" value="MCU0105076.1"/>
    <property type="molecule type" value="Genomic_DNA"/>
</dbReference>
<evidence type="ECO:0000259" key="3">
    <source>
        <dbReference type="Pfam" id="PF08541"/>
    </source>
</evidence>
<accession>A0ABT2PXA5</accession>
<dbReference type="Proteomes" id="UP001209076">
    <property type="component" value="Unassembled WGS sequence"/>
</dbReference>
<gene>
    <name evidence="5" type="ORF">N7603_05340</name>
</gene>
<organism evidence="5 6">
    <name type="scientific">Paracholeplasma vituli</name>
    <dbReference type="NCBI Taxonomy" id="69473"/>
    <lineage>
        <taxon>Bacteria</taxon>
        <taxon>Bacillati</taxon>
        <taxon>Mycoplasmatota</taxon>
        <taxon>Mollicutes</taxon>
        <taxon>Acholeplasmatales</taxon>
        <taxon>Acholeplasmataceae</taxon>
        <taxon>Paracholeplasma</taxon>
    </lineage>
</organism>
<dbReference type="Pfam" id="PF08545">
    <property type="entry name" value="ACP_syn_III"/>
    <property type="match status" value="1"/>
</dbReference>
<dbReference type="InterPro" id="IPR013751">
    <property type="entry name" value="ACP_syn_III_N"/>
</dbReference>
<comment type="caution">
    <text evidence="5">The sequence shown here is derived from an EMBL/GenBank/DDBJ whole genome shotgun (WGS) entry which is preliminary data.</text>
</comment>
<keyword evidence="1" id="KW-0808">Transferase</keyword>
<dbReference type="SUPFAM" id="SSF53901">
    <property type="entry name" value="Thiolase-like"/>
    <property type="match status" value="2"/>
</dbReference>
<dbReference type="PANTHER" id="PTHR34069">
    <property type="entry name" value="3-OXOACYL-[ACYL-CARRIER-PROTEIN] SYNTHASE 3"/>
    <property type="match status" value="1"/>
</dbReference>
<evidence type="ECO:0000256" key="2">
    <source>
        <dbReference type="ARBA" id="ARBA00023315"/>
    </source>
</evidence>
<name>A0ABT2PXA5_9MOLU</name>
<dbReference type="CDD" id="cd00827">
    <property type="entry name" value="init_cond_enzymes"/>
    <property type="match status" value="1"/>
</dbReference>
<proteinExistence type="predicted"/>
<dbReference type="InterPro" id="IPR013747">
    <property type="entry name" value="ACP_syn_III_C"/>
</dbReference>
<sequence>MKPTVGIVGTGIYLPKGRMTAKEIAEKTNGIWTEQAIEEKLGIIEKIVPADPVMDGSQEMGALAALDCLKNTGVDPKEIDVILCVTEEWKEYPLTTSALYVQDRIGAVNAWGIDVQNRCCTTVSALKMAKDMLIADDDVHTVMVVGGYRNLDFVDYADRNMSMMYDLAAGGGAIILKKNYGKNLLLGSHIIGDGSLSRTAGVEIGGICNPITSENLEEAKKSLRLLDPIKMKNRLNEVSMPNWNKCIEESLRKSNITKEQFSKDGFLAILHMKRSGHFSLLQDLNLTPEQSIYLENYGHIGQIDQILSLHLALQSGQVKDGSVVCMLAAGIGYVWAANVVRWGV</sequence>
<feature type="domain" description="Beta-ketoacyl-[acyl-carrier-protein] synthase III N-terminal" evidence="4">
    <location>
        <begin position="113"/>
        <end position="194"/>
    </location>
</feature>
<dbReference type="Pfam" id="PF08541">
    <property type="entry name" value="ACP_syn_III_C"/>
    <property type="match status" value="1"/>
</dbReference>
<evidence type="ECO:0000313" key="6">
    <source>
        <dbReference type="Proteomes" id="UP001209076"/>
    </source>
</evidence>
<dbReference type="NCBIfam" id="NF005308">
    <property type="entry name" value="PRK06840.1"/>
    <property type="match status" value="1"/>
</dbReference>
<evidence type="ECO:0000256" key="1">
    <source>
        <dbReference type="ARBA" id="ARBA00022679"/>
    </source>
</evidence>
<feature type="domain" description="Beta-ketoacyl-[acyl-carrier-protein] synthase III C-terminal" evidence="3">
    <location>
        <begin position="267"/>
        <end position="342"/>
    </location>
</feature>
<evidence type="ECO:0000259" key="4">
    <source>
        <dbReference type="Pfam" id="PF08545"/>
    </source>
</evidence>
<dbReference type="InterPro" id="IPR016039">
    <property type="entry name" value="Thiolase-like"/>
</dbReference>
<reference evidence="6" key="1">
    <citation type="submission" date="2023-07" db="EMBL/GenBank/DDBJ databases">
        <title>Novel Mycoplasma species identified in domestic and wild animals.</title>
        <authorList>
            <person name="Volokhov D.V."/>
            <person name="Furtak V.A."/>
            <person name="Zagorodnyaya T.A."/>
        </authorList>
    </citation>
    <scope>NUCLEOTIDE SEQUENCE [LARGE SCALE GENOMIC DNA]</scope>
    <source>
        <strain evidence="6">92-19</strain>
    </source>
</reference>
<dbReference type="PANTHER" id="PTHR34069:SF3">
    <property type="entry name" value="ACYL-COA:ACYL-COA ALKYLTRANSFERASE"/>
    <property type="match status" value="1"/>
</dbReference>
<keyword evidence="2" id="KW-0012">Acyltransferase</keyword>
<dbReference type="Gene3D" id="3.40.47.10">
    <property type="match status" value="1"/>
</dbReference>
<keyword evidence="6" id="KW-1185">Reference proteome</keyword>